<reference evidence="1 2" key="1">
    <citation type="submission" date="2017-03" db="EMBL/GenBank/DDBJ databases">
        <title>Genome analysis of Rhizobial strains effectives or ineffectives for nitrogen fixation isolated from bean seeds.</title>
        <authorList>
            <person name="Peralta H."/>
            <person name="Aguilar-Vera A."/>
            <person name="Mora Y."/>
            <person name="Vargas-Lagunas C."/>
            <person name="Girard L."/>
            <person name="Mora J."/>
        </authorList>
    </citation>
    <scope>NUCLEOTIDE SEQUENCE [LARGE SCALE GENOMIC DNA]</scope>
    <source>
        <strain evidence="1 2">CCGM3</strain>
    </source>
</reference>
<dbReference type="RefSeq" id="WP_019280208.1">
    <property type="nucleotide sequence ID" value="NZ_KZ857269.1"/>
</dbReference>
<dbReference type="AlphaFoldDB" id="A0A370KF13"/>
<accession>A0A370KF13</accession>
<protein>
    <submittedName>
        <fullName evidence="1">Uncharacterized protein</fullName>
    </submittedName>
</protein>
<name>A0A370KF13_9HYPH</name>
<sequence length="109" mass="12607">MPGYAEKATFFKSWVPEKDFITFVSWSRGTRLPLLEELCIEASDNRGSLLGTTWYSQRVHCHVPFMEAVRRGRGIVMCRFNEIIAGMLMSLFDRQWGSGVAEPKWWSIT</sequence>
<evidence type="ECO:0000313" key="2">
    <source>
        <dbReference type="Proteomes" id="UP000254939"/>
    </source>
</evidence>
<evidence type="ECO:0000313" key="1">
    <source>
        <dbReference type="EMBL" id="RDJ02920.1"/>
    </source>
</evidence>
<organism evidence="1 2">
    <name type="scientific">Rhizobium grahamii</name>
    <dbReference type="NCBI Taxonomy" id="1120045"/>
    <lineage>
        <taxon>Bacteria</taxon>
        <taxon>Pseudomonadati</taxon>
        <taxon>Pseudomonadota</taxon>
        <taxon>Alphaproteobacteria</taxon>
        <taxon>Hyphomicrobiales</taxon>
        <taxon>Rhizobiaceae</taxon>
        <taxon>Rhizobium/Agrobacterium group</taxon>
        <taxon>Rhizobium</taxon>
    </lineage>
</organism>
<comment type="caution">
    <text evidence="1">The sequence shown here is derived from an EMBL/GenBank/DDBJ whole genome shotgun (WGS) entry which is preliminary data.</text>
</comment>
<dbReference type="Proteomes" id="UP000254939">
    <property type="component" value="Unassembled WGS sequence"/>
</dbReference>
<dbReference type="EMBL" id="NAAC01000045">
    <property type="protein sequence ID" value="RDJ02920.1"/>
    <property type="molecule type" value="Genomic_DNA"/>
</dbReference>
<gene>
    <name evidence="1" type="ORF">B5K06_30920</name>
</gene>
<proteinExistence type="predicted"/>